<dbReference type="AlphaFoldDB" id="A0A0A9GTY5"/>
<reference evidence="1" key="1">
    <citation type="submission" date="2014-09" db="EMBL/GenBank/DDBJ databases">
        <authorList>
            <person name="Magalhaes I.L.F."/>
            <person name="Oliveira U."/>
            <person name="Santos F.R."/>
            <person name="Vidigal T.H.D.A."/>
            <person name="Brescovit A.D."/>
            <person name="Santos A.J."/>
        </authorList>
    </citation>
    <scope>NUCLEOTIDE SEQUENCE</scope>
    <source>
        <tissue evidence="1">Shoot tissue taken approximately 20 cm above the soil surface</tissue>
    </source>
</reference>
<dbReference type="EMBL" id="GBRH01170902">
    <property type="protein sequence ID" value="JAE26994.1"/>
    <property type="molecule type" value="Transcribed_RNA"/>
</dbReference>
<name>A0A0A9GTY5_ARUDO</name>
<sequence length="64" mass="7146">MVGFDLYILGCLPLEGCLGHSHIRRNWERAKSIKVKHLINIKDNFLVLILASVSNISLVLAKSS</sequence>
<organism evidence="1">
    <name type="scientific">Arundo donax</name>
    <name type="common">Giant reed</name>
    <name type="synonym">Donax arundinaceus</name>
    <dbReference type="NCBI Taxonomy" id="35708"/>
    <lineage>
        <taxon>Eukaryota</taxon>
        <taxon>Viridiplantae</taxon>
        <taxon>Streptophyta</taxon>
        <taxon>Embryophyta</taxon>
        <taxon>Tracheophyta</taxon>
        <taxon>Spermatophyta</taxon>
        <taxon>Magnoliopsida</taxon>
        <taxon>Liliopsida</taxon>
        <taxon>Poales</taxon>
        <taxon>Poaceae</taxon>
        <taxon>PACMAD clade</taxon>
        <taxon>Arundinoideae</taxon>
        <taxon>Arundineae</taxon>
        <taxon>Arundo</taxon>
    </lineage>
</organism>
<evidence type="ECO:0000313" key="1">
    <source>
        <dbReference type="EMBL" id="JAE26994.1"/>
    </source>
</evidence>
<accession>A0A0A9GTY5</accession>
<proteinExistence type="predicted"/>
<reference evidence="1" key="2">
    <citation type="journal article" date="2015" name="Data Brief">
        <title>Shoot transcriptome of the giant reed, Arundo donax.</title>
        <authorList>
            <person name="Barrero R.A."/>
            <person name="Guerrero F.D."/>
            <person name="Moolhuijzen P."/>
            <person name="Goolsby J.A."/>
            <person name="Tidwell J."/>
            <person name="Bellgard S.E."/>
            <person name="Bellgard M.I."/>
        </authorList>
    </citation>
    <scope>NUCLEOTIDE SEQUENCE</scope>
    <source>
        <tissue evidence="1">Shoot tissue taken approximately 20 cm above the soil surface</tissue>
    </source>
</reference>
<protein>
    <submittedName>
        <fullName evidence="1">Uncharacterized protein</fullName>
    </submittedName>
</protein>